<dbReference type="InterPro" id="IPR005106">
    <property type="entry name" value="Asp/hSer_DH_NAD-bd"/>
</dbReference>
<dbReference type="STRING" id="49547.MBCUR_00010"/>
<dbReference type="PATRIC" id="fig|49547.3.peg.1"/>
<dbReference type="EMBL" id="LWMV01000001">
    <property type="protein sequence ID" value="KZX16943.1"/>
    <property type="molecule type" value="Genomic_DNA"/>
</dbReference>
<dbReference type="NCBIfam" id="NF009830">
    <property type="entry name" value="PRK13304.1"/>
    <property type="match status" value="1"/>
</dbReference>
<evidence type="ECO:0000256" key="4">
    <source>
        <dbReference type="ARBA" id="ARBA00023002"/>
    </source>
</evidence>
<keyword evidence="4 6" id="KW-0560">Oxidoreductase</keyword>
<evidence type="ECO:0000256" key="6">
    <source>
        <dbReference type="HAMAP-Rule" id="MF_01265"/>
    </source>
</evidence>
<dbReference type="OrthoDB" id="15415at2157"/>
<keyword evidence="10" id="KW-1185">Reference proteome</keyword>
<evidence type="ECO:0000259" key="7">
    <source>
        <dbReference type="Pfam" id="PF01958"/>
    </source>
</evidence>
<evidence type="ECO:0000259" key="8">
    <source>
        <dbReference type="Pfam" id="PF03447"/>
    </source>
</evidence>
<dbReference type="InterPro" id="IPR020626">
    <property type="entry name" value="Asp_DH_prok"/>
</dbReference>
<dbReference type="PANTHER" id="PTHR31873">
    <property type="entry name" value="L-ASPARTATE DEHYDROGENASE-RELATED"/>
    <property type="match status" value="1"/>
</dbReference>
<dbReference type="UniPathway" id="UPA00253">
    <property type="reaction ID" value="UER00456"/>
</dbReference>
<dbReference type="GO" id="GO:0033735">
    <property type="term" value="F:aspartate dehydrogenase [NAD(P)+] activity"/>
    <property type="evidence" value="ECO:0007669"/>
    <property type="project" value="UniProtKB-EC"/>
</dbReference>
<dbReference type="SUPFAM" id="SSF51735">
    <property type="entry name" value="NAD(P)-binding Rossmann-fold domains"/>
    <property type="match status" value="1"/>
</dbReference>
<protein>
    <recommendedName>
        <fullName evidence="6">L-aspartate dehydrogenase</fullName>
        <ecNumber evidence="6">1.4.1.21</ecNumber>
    </recommendedName>
</protein>
<comment type="function">
    <text evidence="6">Specifically catalyzes the NAD or NADP-dependent dehydrogenation of L-aspartate to iminoaspartate.</text>
</comment>
<dbReference type="NCBIfam" id="TIGR03855">
    <property type="entry name" value="NAD_NadX"/>
    <property type="match status" value="1"/>
</dbReference>
<accession>A0A166ERX4</accession>
<dbReference type="InterPro" id="IPR022487">
    <property type="entry name" value="Asp_DH_arc"/>
</dbReference>
<dbReference type="InterPro" id="IPR036291">
    <property type="entry name" value="NAD(P)-bd_dom_sf"/>
</dbReference>
<dbReference type="InterPro" id="IPR011182">
    <property type="entry name" value="L-Asp_DH"/>
</dbReference>
<comment type="pathway">
    <text evidence="6">Cofactor biosynthesis; NAD(+) biosynthesis; iminoaspartate from L-aspartate (dehydrogenase route): step 1/1.</text>
</comment>
<dbReference type="EC" id="1.4.1.21" evidence="6"/>
<dbReference type="NCBIfam" id="NF009829">
    <property type="entry name" value="PRK13303.1-4"/>
    <property type="match status" value="1"/>
</dbReference>
<comment type="catalytic activity">
    <reaction evidence="6">
        <text>L-aspartate + NADP(+) + H2O = oxaloacetate + NH4(+) + NADPH + H(+)</text>
        <dbReference type="Rhea" id="RHEA:11784"/>
        <dbReference type="ChEBI" id="CHEBI:15377"/>
        <dbReference type="ChEBI" id="CHEBI:15378"/>
        <dbReference type="ChEBI" id="CHEBI:16452"/>
        <dbReference type="ChEBI" id="CHEBI:28938"/>
        <dbReference type="ChEBI" id="CHEBI:29991"/>
        <dbReference type="ChEBI" id="CHEBI:57783"/>
        <dbReference type="ChEBI" id="CHEBI:58349"/>
        <dbReference type="EC" id="1.4.1.21"/>
    </reaction>
</comment>
<feature type="binding site" evidence="6">
    <location>
        <position position="175"/>
    </location>
    <ligand>
        <name>NAD(+)</name>
        <dbReference type="ChEBI" id="CHEBI:57540"/>
    </ligand>
</feature>
<gene>
    <name evidence="6 9" type="primary">nadX</name>
    <name evidence="9" type="ORF">MBCUR_00010</name>
</gene>
<keyword evidence="5 6" id="KW-0520">NAD</keyword>
<comment type="caution">
    <text evidence="9">The sequence shown here is derived from an EMBL/GenBank/DDBJ whole genome shotgun (WGS) entry which is preliminary data.</text>
</comment>
<feature type="active site" evidence="6">
    <location>
        <position position="203"/>
    </location>
</feature>
<dbReference type="SUPFAM" id="SSF55347">
    <property type="entry name" value="Glyceraldehyde-3-phosphate dehydrogenase-like, C-terminal domain"/>
    <property type="match status" value="1"/>
</dbReference>
<dbReference type="AlphaFoldDB" id="A0A166ERX4"/>
<evidence type="ECO:0000256" key="5">
    <source>
        <dbReference type="ARBA" id="ARBA00023027"/>
    </source>
</evidence>
<reference evidence="9 10" key="1">
    <citation type="submission" date="2016-04" db="EMBL/GenBank/DDBJ databases">
        <title>Genome sequence of Methanobrevibacter curvatus DSM 11111.</title>
        <authorList>
            <person name="Poehlein A."/>
            <person name="Seedorf H."/>
            <person name="Daniel R."/>
        </authorList>
    </citation>
    <scope>NUCLEOTIDE SEQUENCE [LARGE SCALE GENOMIC DNA]</scope>
    <source>
        <strain evidence="9 10">DSM 11111</strain>
    </source>
</reference>
<dbReference type="GO" id="GO:0016639">
    <property type="term" value="F:oxidoreductase activity, acting on the CH-NH2 group of donors, NAD or NADP as acceptor"/>
    <property type="evidence" value="ECO:0007669"/>
    <property type="project" value="UniProtKB-UniRule"/>
</dbReference>
<dbReference type="Pfam" id="PF01958">
    <property type="entry name" value="Asp_DH_C"/>
    <property type="match status" value="1"/>
</dbReference>
<comment type="catalytic activity">
    <reaction evidence="6">
        <text>L-aspartate + NAD(+) + H2O = oxaloacetate + NH4(+) + NADH + H(+)</text>
        <dbReference type="Rhea" id="RHEA:11788"/>
        <dbReference type="ChEBI" id="CHEBI:15377"/>
        <dbReference type="ChEBI" id="CHEBI:15378"/>
        <dbReference type="ChEBI" id="CHEBI:16452"/>
        <dbReference type="ChEBI" id="CHEBI:28938"/>
        <dbReference type="ChEBI" id="CHEBI:29991"/>
        <dbReference type="ChEBI" id="CHEBI:57540"/>
        <dbReference type="ChEBI" id="CHEBI:57945"/>
        <dbReference type="EC" id="1.4.1.21"/>
    </reaction>
</comment>
<dbReference type="InterPro" id="IPR002811">
    <property type="entry name" value="Asp_DH"/>
</dbReference>
<comment type="miscellaneous">
    <text evidence="6">The iminoaspartate product is unstable in aqueous solution and can decompose to oxaloacetate and ammonia.</text>
</comment>
<dbReference type="GO" id="GO:0009435">
    <property type="term" value="P:NAD+ biosynthetic process"/>
    <property type="evidence" value="ECO:0007669"/>
    <property type="project" value="UniProtKB-UniRule"/>
</dbReference>
<dbReference type="PIRSF" id="PIRSF005227">
    <property type="entry name" value="Asp_dh_NAD_syn"/>
    <property type="match status" value="1"/>
</dbReference>
<evidence type="ECO:0000256" key="3">
    <source>
        <dbReference type="ARBA" id="ARBA00022857"/>
    </source>
</evidence>
<evidence type="ECO:0000313" key="10">
    <source>
        <dbReference type="Proteomes" id="UP000077245"/>
    </source>
</evidence>
<feature type="domain" description="Aspartate/homoserine dehydrogenase NAD-binding" evidence="8">
    <location>
        <begin position="7"/>
        <end position="117"/>
    </location>
</feature>
<name>A0A166ERX4_9EURY</name>
<dbReference type="GO" id="GO:0050661">
    <property type="term" value="F:NADP binding"/>
    <property type="evidence" value="ECO:0007669"/>
    <property type="project" value="UniProtKB-UniRule"/>
</dbReference>
<organism evidence="9 10">
    <name type="scientific">Methanobrevibacter curvatus</name>
    <dbReference type="NCBI Taxonomy" id="49547"/>
    <lineage>
        <taxon>Archaea</taxon>
        <taxon>Methanobacteriati</taxon>
        <taxon>Methanobacteriota</taxon>
        <taxon>Methanomada group</taxon>
        <taxon>Methanobacteria</taxon>
        <taxon>Methanobacteriales</taxon>
        <taxon>Methanobacteriaceae</taxon>
        <taxon>Methanobrevibacter</taxon>
    </lineage>
</organism>
<dbReference type="PANTHER" id="PTHR31873:SF6">
    <property type="entry name" value="ASPARTATE DEHYDROGENASE DOMAIN-CONTAINING PROTEIN"/>
    <property type="match status" value="1"/>
</dbReference>
<evidence type="ECO:0000256" key="2">
    <source>
        <dbReference type="ARBA" id="ARBA00022642"/>
    </source>
</evidence>
<evidence type="ECO:0000256" key="1">
    <source>
        <dbReference type="ARBA" id="ARBA00008331"/>
    </source>
</evidence>
<dbReference type="Gene3D" id="3.40.50.720">
    <property type="entry name" value="NAD(P)-binding Rossmann-like Domain"/>
    <property type="match status" value="1"/>
</dbReference>
<dbReference type="Pfam" id="PF03447">
    <property type="entry name" value="NAD_binding_3"/>
    <property type="match status" value="1"/>
</dbReference>
<proteinExistence type="inferred from homology"/>
<comment type="similarity">
    <text evidence="1 6">Belongs to the L-aspartate dehydrogenase family.</text>
</comment>
<feature type="domain" description="Aspartate dehydrogenase" evidence="7">
    <location>
        <begin position="154"/>
        <end position="238"/>
    </location>
</feature>
<evidence type="ECO:0000313" key="9">
    <source>
        <dbReference type="EMBL" id="KZX16943.1"/>
    </source>
</evidence>
<sequence length="250" mass="27097">MIVGILGCGSIANILINELKDDEDIKLKYFYDNDIEQSKKLAKIADGIATDNFELMVDKSDLIIEAASPRAVGLFIENTLKKGKSVVIMSVGYLMDVNNRKNLERIAKKNNAQIYLPSGAIVGLDGLKAASIGKIESVTLTTRKSPRSIGSNGKKEIIFDGKASEAVKIFPTNINVAAALSIASNMDINVKIIIDPEINRNIHEVHVKGEFGSFTSKTENVPSNINPKTSVLAAYSAVNLLKSLNKTIHI</sequence>
<dbReference type="GO" id="GO:0051287">
    <property type="term" value="F:NAD binding"/>
    <property type="evidence" value="ECO:0007669"/>
    <property type="project" value="UniProtKB-UniRule"/>
</dbReference>
<dbReference type="Proteomes" id="UP000077245">
    <property type="component" value="Unassembled WGS sequence"/>
</dbReference>
<keyword evidence="2 6" id="KW-0662">Pyridine nucleotide biosynthesis</keyword>
<dbReference type="HAMAP" id="MF_01265">
    <property type="entry name" value="NadX"/>
    <property type="match status" value="1"/>
</dbReference>
<feature type="binding site" evidence="6">
    <location>
        <position position="120"/>
    </location>
    <ligand>
        <name>NAD(+)</name>
        <dbReference type="ChEBI" id="CHEBI:57540"/>
    </ligand>
</feature>
<dbReference type="RefSeq" id="WP_067088600.1">
    <property type="nucleotide sequence ID" value="NZ_LWMV01000001.1"/>
</dbReference>
<keyword evidence="3 6" id="KW-0521">NADP</keyword>
<dbReference type="Gene3D" id="3.30.360.10">
    <property type="entry name" value="Dihydrodipicolinate Reductase, domain 2"/>
    <property type="match status" value="1"/>
</dbReference>